<feature type="chain" id="PRO_5014835097" description="Pectate lyase superfamily protein domain-containing protein" evidence="7">
    <location>
        <begin position="20"/>
        <end position="453"/>
    </location>
</feature>
<dbReference type="Gene3D" id="2.160.20.10">
    <property type="entry name" value="Single-stranded right-handed beta-helix, Pectin lyase-like"/>
    <property type="match status" value="1"/>
</dbReference>
<evidence type="ECO:0000313" key="8">
    <source>
        <dbReference type="EMBL" id="SPC96628.1"/>
    </source>
</evidence>
<dbReference type="GO" id="GO:0004650">
    <property type="term" value="F:polygalacturonase activity"/>
    <property type="evidence" value="ECO:0007669"/>
    <property type="project" value="InterPro"/>
</dbReference>
<keyword evidence="5 6" id="KW-0326">Glycosidase</keyword>
<dbReference type="SMART" id="SM00710">
    <property type="entry name" value="PbH1"/>
    <property type="match status" value="5"/>
</dbReference>
<evidence type="ECO:0000256" key="7">
    <source>
        <dbReference type="SAM" id="SignalP"/>
    </source>
</evidence>
<reference evidence="8" key="1">
    <citation type="submission" date="2018-02" db="EMBL/GenBank/DDBJ databases">
        <authorList>
            <person name="Cohen D.B."/>
            <person name="Kent A.D."/>
        </authorList>
    </citation>
    <scope>NUCLEOTIDE SEQUENCE</scope>
</reference>
<feature type="signal peptide" evidence="7">
    <location>
        <begin position="1"/>
        <end position="19"/>
    </location>
</feature>
<dbReference type="Pfam" id="PF00295">
    <property type="entry name" value="Glyco_hydro_28"/>
    <property type="match status" value="1"/>
</dbReference>
<dbReference type="InterPro" id="IPR011050">
    <property type="entry name" value="Pectin_lyase_fold/virulence"/>
</dbReference>
<dbReference type="GO" id="GO:0005975">
    <property type="term" value="P:carbohydrate metabolic process"/>
    <property type="evidence" value="ECO:0007669"/>
    <property type="project" value="InterPro"/>
</dbReference>
<evidence type="ECO:0000256" key="1">
    <source>
        <dbReference type="ARBA" id="ARBA00004191"/>
    </source>
</evidence>
<keyword evidence="3" id="KW-0134">Cell wall</keyword>
<organism evidence="8">
    <name type="scientific">Fagus sylvatica</name>
    <name type="common">Beechnut</name>
    <dbReference type="NCBI Taxonomy" id="28930"/>
    <lineage>
        <taxon>Eukaryota</taxon>
        <taxon>Viridiplantae</taxon>
        <taxon>Streptophyta</taxon>
        <taxon>Embryophyta</taxon>
        <taxon>Tracheophyta</taxon>
        <taxon>Spermatophyta</taxon>
        <taxon>Magnoliopsida</taxon>
        <taxon>eudicotyledons</taxon>
        <taxon>Gunneridae</taxon>
        <taxon>Pentapetalae</taxon>
        <taxon>rosids</taxon>
        <taxon>fabids</taxon>
        <taxon>Fagales</taxon>
        <taxon>Fagaceae</taxon>
        <taxon>Fagus</taxon>
    </lineage>
</organism>
<evidence type="ECO:0000256" key="5">
    <source>
        <dbReference type="ARBA" id="ARBA00023295"/>
    </source>
</evidence>
<dbReference type="InterPro" id="IPR006626">
    <property type="entry name" value="PbH1"/>
</dbReference>
<evidence type="ECO:0008006" key="9">
    <source>
        <dbReference type="Google" id="ProtNLM"/>
    </source>
</evidence>
<protein>
    <recommendedName>
        <fullName evidence="9">Pectate lyase superfamily protein domain-containing protein</fullName>
    </recommendedName>
</protein>
<name>A0A2N9GB42_FAGSY</name>
<dbReference type="PANTHER" id="PTHR31339">
    <property type="entry name" value="PECTIN LYASE-RELATED"/>
    <property type="match status" value="1"/>
</dbReference>
<keyword evidence="7" id="KW-0732">Signal</keyword>
<accession>A0A2N9GB42</accession>
<keyword evidence="4 6" id="KW-0378">Hydrolase</keyword>
<evidence type="ECO:0000256" key="3">
    <source>
        <dbReference type="ARBA" id="ARBA00022512"/>
    </source>
</evidence>
<keyword evidence="3" id="KW-0964">Secreted</keyword>
<sequence>MLRFFVASILLCFFSTVWNSKSVAVADSELITCSGIVPMRYRNDKISITDFGGVGDGKTLNTKAFREAIYRIEHLRRTGGTLLYIPPGVYLTEAFNLTSHMTLYLARGAVIKATQDTQSWRLIAPLPSYGRGRELPGGRYISFIHGDGVRDVVITGENGTIDGQGDVWWNMWRQRTLLFTRPNLIEFVNSRNIIISNVIFRNSPFWNIHPVYSSHIVIRYVTILAPADSPNTDGIDPDSSSDVCIEDSFIATGDDLVAVKSGWDEYGIAYGRRSSDITIRRITGSSPFSGIAVGSETSGGVENVLAEHINLFNVGVGIHVKTNIGRGGVIRNITVSNVYMENARRGIKIAGDVGGHPDESFNPNALPVVKDVIIKNVWGVKVLQAGLIHGLKDSPFTGVCLSNINLRGDTRAGSRSPPPWTCSDVSGAARQVSPWPCSELSSSLQTNTCSSLF</sequence>
<dbReference type="InterPro" id="IPR000743">
    <property type="entry name" value="Glyco_hydro_28"/>
</dbReference>
<gene>
    <name evidence="8" type="ORF">FSB_LOCUS24510</name>
</gene>
<evidence type="ECO:0000256" key="6">
    <source>
        <dbReference type="RuleBase" id="RU361169"/>
    </source>
</evidence>
<dbReference type="InterPro" id="IPR051801">
    <property type="entry name" value="GH28_Enzymes"/>
</dbReference>
<comment type="subcellular location">
    <subcellularLocation>
        <location evidence="1">Secreted</location>
        <location evidence="1">Cell wall</location>
    </subcellularLocation>
</comment>
<dbReference type="PANTHER" id="PTHR31339:SF3">
    <property type="entry name" value="PECTIN LYASE-LIKE SUPERFAMILY PROTEIN"/>
    <property type="match status" value="1"/>
</dbReference>
<proteinExistence type="inferred from homology"/>
<dbReference type="InterPro" id="IPR012334">
    <property type="entry name" value="Pectin_lyas_fold"/>
</dbReference>
<evidence type="ECO:0000256" key="4">
    <source>
        <dbReference type="ARBA" id="ARBA00022801"/>
    </source>
</evidence>
<dbReference type="SUPFAM" id="SSF51126">
    <property type="entry name" value="Pectin lyase-like"/>
    <property type="match status" value="1"/>
</dbReference>
<dbReference type="EMBL" id="OIVN01001685">
    <property type="protein sequence ID" value="SPC96628.1"/>
    <property type="molecule type" value="Genomic_DNA"/>
</dbReference>
<comment type="similarity">
    <text evidence="2 6">Belongs to the glycosyl hydrolase 28 family.</text>
</comment>
<dbReference type="AlphaFoldDB" id="A0A2N9GB42"/>
<evidence type="ECO:0000256" key="2">
    <source>
        <dbReference type="ARBA" id="ARBA00008834"/>
    </source>
</evidence>